<feature type="domain" description="Ribosomal RNA adenine methylase transferase N-terminal" evidence="9">
    <location>
        <begin position="30"/>
        <end position="196"/>
    </location>
</feature>
<dbReference type="SUPFAM" id="SSF53335">
    <property type="entry name" value="S-adenosyl-L-methionine-dependent methyltransferases"/>
    <property type="match status" value="1"/>
</dbReference>
<dbReference type="InterPro" id="IPR020598">
    <property type="entry name" value="rRNA_Ade_methylase_Trfase_N"/>
</dbReference>
<feature type="binding site" evidence="7 8">
    <location>
        <position position="23"/>
    </location>
    <ligand>
        <name>S-adenosyl-L-methionine</name>
        <dbReference type="ChEBI" id="CHEBI:59789"/>
    </ligand>
</feature>
<evidence type="ECO:0000256" key="3">
    <source>
        <dbReference type="ARBA" id="ARBA00022603"/>
    </source>
</evidence>
<comment type="similarity">
    <text evidence="7">Belongs to the class I-like SAM-binding methyltransferase superfamily. rRNA adenine N(6)-methyltransferase family. RsmA subfamily.</text>
</comment>
<dbReference type="PANTHER" id="PTHR11727">
    <property type="entry name" value="DIMETHYLADENOSINE TRANSFERASE"/>
    <property type="match status" value="1"/>
</dbReference>
<feature type="binding site" evidence="7 8">
    <location>
        <position position="71"/>
    </location>
    <ligand>
        <name>S-adenosyl-L-methionine</name>
        <dbReference type="ChEBI" id="CHEBI:59789"/>
    </ligand>
</feature>
<dbReference type="SMART" id="SM00650">
    <property type="entry name" value="rADc"/>
    <property type="match status" value="1"/>
</dbReference>
<feature type="binding site" evidence="7 8">
    <location>
        <position position="95"/>
    </location>
    <ligand>
        <name>S-adenosyl-L-methionine</name>
        <dbReference type="ChEBI" id="CHEBI:59789"/>
    </ligand>
</feature>
<protein>
    <recommendedName>
        <fullName evidence="7">Ribosomal RNA small subunit methyltransferase A</fullName>
        <ecNumber evidence="7">2.1.1.182</ecNumber>
    </recommendedName>
    <alternativeName>
        <fullName evidence="7">16S rRNA (adenine(1518)-N(6)/adenine(1519)-N(6))-dimethyltransferase</fullName>
    </alternativeName>
    <alternativeName>
        <fullName evidence="7">16S rRNA dimethyladenosine transferase</fullName>
    </alternativeName>
    <alternativeName>
        <fullName evidence="7">16S rRNA dimethylase</fullName>
    </alternativeName>
    <alternativeName>
        <fullName evidence="7">S-adenosylmethionine-6-N', N'-adenosyl(rRNA) dimethyltransferase</fullName>
    </alternativeName>
</protein>
<dbReference type="InterPro" id="IPR020596">
    <property type="entry name" value="rRNA_Ade_Mease_Trfase_CS"/>
</dbReference>
<keyword evidence="6 7" id="KW-0694">RNA-binding</keyword>
<dbReference type="GO" id="GO:0003723">
    <property type="term" value="F:RNA binding"/>
    <property type="evidence" value="ECO:0007669"/>
    <property type="project" value="UniProtKB-UniRule"/>
</dbReference>
<dbReference type="EMBL" id="JACPHQ010000034">
    <property type="protein sequence ID" value="MBI2466097.1"/>
    <property type="molecule type" value="Genomic_DNA"/>
</dbReference>
<keyword evidence="5 7" id="KW-0949">S-adenosyl-L-methionine</keyword>
<keyword evidence="1 7" id="KW-0963">Cytoplasm</keyword>
<feature type="binding site" evidence="7 8">
    <location>
        <position position="113"/>
    </location>
    <ligand>
        <name>S-adenosyl-L-methionine</name>
        <dbReference type="ChEBI" id="CHEBI:59789"/>
    </ligand>
</feature>
<feature type="binding site" evidence="7 8">
    <location>
        <position position="25"/>
    </location>
    <ligand>
        <name>S-adenosyl-L-methionine</name>
        <dbReference type="ChEBI" id="CHEBI:59789"/>
    </ligand>
</feature>
<dbReference type="NCBIfam" id="TIGR00755">
    <property type="entry name" value="ksgA"/>
    <property type="match status" value="1"/>
</dbReference>
<evidence type="ECO:0000256" key="2">
    <source>
        <dbReference type="ARBA" id="ARBA00022552"/>
    </source>
</evidence>
<dbReference type="EC" id="2.1.1.182" evidence="7"/>
<dbReference type="GO" id="GO:0052908">
    <property type="term" value="F:16S rRNA (adenine(1518)-N(6)/adenine(1519)-N(6))-dimethyltransferase activity"/>
    <property type="evidence" value="ECO:0007669"/>
    <property type="project" value="UniProtKB-EC"/>
</dbReference>
<dbReference type="InterPro" id="IPR029063">
    <property type="entry name" value="SAM-dependent_MTases_sf"/>
</dbReference>
<proteinExistence type="inferred from homology"/>
<evidence type="ECO:0000313" key="10">
    <source>
        <dbReference type="EMBL" id="MBI2466097.1"/>
    </source>
</evidence>
<evidence type="ECO:0000313" key="11">
    <source>
        <dbReference type="Proteomes" id="UP000709672"/>
    </source>
</evidence>
<evidence type="ECO:0000256" key="5">
    <source>
        <dbReference type="ARBA" id="ARBA00022691"/>
    </source>
</evidence>
<comment type="caution">
    <text evidence="10">The sequence shown here is derived from an EMBL/GenBank/DDBJ whole genome shotgun (WGS) entry which is preliminary data.</text>
</comment>
<evidence type="ECO:0000256" key="7">
    <source>
        <dbReference type="HAMAP-Rule" id="MF_00607"/>
    </source>
</evidence>
<comment type="subcellular location">
    <subcellularLocation>
        <location evidence="7">Cytoplasm</location>
    </subcellularLocation>
</comment>
<dbReference type="PANTHER" id="PTHR11727:SF7">
    <property type="entry name" value="DIMETHYLADENOSINE TRANSFERASE-RELATED"/>
    <property type="match status" value="1"/>
</dbReference>
<comment type="function">
    <text evidence="7">Specifically dimethylates two adjacent adenosines (A1518 and A1519) in the loop of a conserved hairpin near the 3'-end of 16S rRNA in the 30S particle. May play a critical role in biogenesis of 30S subunits.</text>
</comment>
<dbReference type="GO" id="GO:0005829">
    <property type="term" value="C:cytosol"/>
    <property type="evidence" value="ECO:0007669"/>
    <property type="project" value="TreeGrafter"/>
</dbReference>
<dbReference type="CDD" id="cd02440">
    <property type="entry name" value="AdoMet_MTases"/>
    <property type="match status" value="1"/>
</dbReference>
<dbReference type="InterPro" id="IPR023165">
    <property type="entry name" value="rRNA_Ade_diMease-like_C"/>
</dbReference>
<keyword evidence="3 7" id="KW-0489">Methyltransferase</keyword>
<keyword evidence="4 7" id="KW-0808">Transferase</keyword>
<dbReference type="Gene3D" id="1.10.8.100">
    <property type="entry name" value="Ribosomal RNA adenine dimethylase-like, domain 2"/>
    <property type="match status" value="1"/>
</dbReference>
<keyword evidence="2 7" id="KW-0698">rRNA processing</keyword>
<evidence type="ECO:0000256" key="6">
    <source>
        <dbReference type="ARBA" id="ARBA00022884"/>
    </source>
</evidence>
<dbReference type="HAMAP" id="MF_00607">
    <property type="entry name" value="16SrRNA_methyltr_A"/>
    <property type="match status" value="1"/>
</dbReference>
<reference evidence="10" key="1">
    <citation type="submission" date="2020-07" db="EMBL/GenBank/DDBJ databases">
        <title>Huge and variable diversity of episymbiotic CPR bacteria and DPANN archaea in groundwater ecosystems.</title>
        <authorList>
            <person name="He C.Y."/>
            <person name="Keren R."/>
            <person name="Whittaker M."/>
            <person name="Farag I.F."/>
            <person name="Doudna J."/>
            <person name="Cate J.H.D."/>
            <person name="Banfield J.F."/>
        </authorList>
    </citation>
    <scope>NUCLEOTIDE SEQUENCE</scope>
    <source>
        <strain evidence="10">NC_groundwater_418_Ag_B-0.1um_45_10</strain>
    </source>
</reference>
<evidence type="ECO:0000256" key="8">
    <source>
        <dbReference type="PROSITE-ProRule" id="PRU01026"/>
    </source>
</evidence>
<sequence>MTIDTKKELGQQGFDPIKHRGQNFLVSPEIIEKIINSAQIKTGEIILEVGPGTGNLTEALLKSGAEVVAVEKDRSLTQLLKIKYQNSNIKIIEGDILKFSETKIKKPYRIIANIPYYLTGALIQKFLLSRNKPTELILMVQKEVGERLAARPPKANYLSSLVQFIAKTEILLKVGKENFWPQPKVDSVVIKLTPHQTINVETVKFFEFLKVVFKQPRQTLFNNLRKSGLINMAKLDATLQKLGLDKKIRPQNLDITQLQELFLKIHGS</sequence>
<dbReference type="InterPro" id="IPR001737">
    <property type="entry name" value="KsgA/Erm"/>
</dbReference>
<dbReference type="Gene3D" id="3.40.50.150">
    <property type="entry name" value="Vaccinia Virus protein VP39"/>
    <property type="match status" value="1"/>
</dbReference>
<dbReference type="PROSITE" id="PS01131">
    <property type="entry name" value="RRNA_A_DIMETH"/>
    <property type="match status" value="1"/>
</dbReference>
<dbReference type="AlphaFoldDB" id="A0A932DSI5"/>
<accession>A0A932DSI5</accession>
<organism evidence="10 11">
    <name type="scientific">Candidatus Sungiibacteriota bacterium</name>
    <dbReference type="NCBI Taxonomy" id="2750080"/>
    <lineage>
        <taxon>Bacteria</taxon>
        <taxon>Candidatus Sungiibacteriota</taxon>
    </lineage>
</organism>
<feature type="binding site" evidence="7 8">
    <location>
        <position position="50"/>
    </location>
    <ligand>
        <name>S-adenosyl-L-methionine</name>
        <dbReference type="ChEBI" id="CHEBI:59789"/>
    </ligand>
</feature>
<dbReference type="PROSITE" id="PS51689">
    <property type="entry name" value="SAM_RNA_A_N6_MT"/>
    <property type="match status" value="1"/>
</dbReference>
<dbReference type="Pfam" id="PF00398">
    <property type="entry name" value="RrnaAD"/>
    <property type="match status" value="1"/>
</dbReference>
<dbReference type="Proteomes" id="UP000709672">
    <property type="component" value="Unassembled WGS sequence"/>
</dbReference>
<evidence type="ECO:0000259" key="9">
    <source>
        <dbReference type="SMART" id="SM00650"/>
    </source>
</evidence>
<evidence type="ECO:0000256" key="1">
    <source>
        <dbReference type="ARBA" id="ARBA00022490"/>
    </source>
</evidence>
<gene>
    <name evidence="7 10" type="primary">rsmA</name>
    <name evidence="7" type="synonym">ksgA</name>
    <name evidence="10" type="ORF">HYV66_02635</name>
</gene>
<comment type="catalytic activity">
    <reaction evidence="7">
        <text>adenosine(1518)/adenosine(1519) in 16S rRNA + 4 S-adenosyl-L-methionine = N(6)-dimethyladenosine(1518)/N(6)-dimethyladenosine(1519) in 16S rRNA + 4 S-adenosyl-L-homocysteine + 4 H(+)</text>
        <dbReference type="Rhea" id="RHEA:19609"/>
        <dbReference type="Rhea" id="RHEA-COMP:10232"/>
        <dbReference type="Rhea" id="RHEA-COMP:10233"/>
        <dbReference type="ChEBI" id="CHEBI:15378"/>
        <dbReference type="ChEBI" id="CHEBI:57856"/>
        <dbReference type="ChEBI" id="CHEBI:59789"/>
        <dbReference type="ChEBI" id="CHEBI:74411"/>
        <dbReference type="ChEBI" id="CHEBI:74493"/>
        <dbReference type="EC" id="2.1.1.182"/>
    </reaction>
</comment>
<evidence type="ECO:0000256" key="4">
    <source>
        <dbReference type="ARBA" id="ARBA00022679"/>
    </source>
</evidence>
<name>A0A932DSI5_9BACT</name>
<dbReference type="InterPro" id="IPR011530">
    <property type="entry name" value="rRNA_adenine_dimethylase"/>
</dbReference>